<feature type="chain" id="PRO_5002486341" evidence="5">
    <location>
        <begin position="21"/>
        <end position="250"/>
    </location>
</feature>
<comment type="subcellular location">
    <subcellularLocation>
        <location evidence="1">Cell envelope</location>
    </subcellularLocation>
</comment>
<dbReference type="STRING" id="429727.VE26_11055"/>
<evidence type="ECO:0000256" key="4">
    <source>
        <dbReference type="RuleBase" id="RU003744"/>
    </source>
</evidence>
<dbReference type="PANTHER" id="PTHR35936">
    <property type="entry name" value="MEMBRANE-BOUND LYTIC MUREIN TRANSGLYCOSYLASE F"/>
    <property type="match status" value="1"/>
</dbReference>
<keyword evidence="8" id="KW-1185">Reference proteome</keyword>
<evidence type="ECO:0000259" key="6">
    <source>
        <dbReference type="SMART" id="SM00062"/>
    </source>
</evidence>
<evidence type="ECO:0000256" key="5">
    <source>
        <dbReference type="SAM" id="SignalP"/>
    </source>
</evidence>
<dbReference type="OrthoDB" id="9807134at2"/>
<dbReference type="InterPro" id="IPR018313">
    <property type="entry name" value="SBP_3_CS"/>
</dbReference>
<reference evidence="7 8" key="1">
    <citation type="submission" date="2015-03" db="EMBL/GenBank/DDBJ databases">
        <authorList>
            <person name="Hassan Y."/>
            <person name="Lepp D."/>
            <person name="Li X.-Z."/>
            <person name="Zhou T."/>
        </authorList>
    </citation>
    <scope>NUCLEOTIDE SEQUENCE [LARGE SCALE GENOMIC DNA]</scope>
    <source>
        <strain evidence="7 8">IPL18</strain>
    </source>
</reference>
<dbReference type="InterPro" id="IPR001638">
    <property type="entry name" value="Solute-binding_3/MltF_N"/>
</dbReference>
<evidence type="ECO:0000313" key="8">
    <source>
        <dbReference type="Proteomes" id="UP000033649"/>
    </source>
</evidence>
<dbReference type="PANTHER" id="PTHR35936:SF17">
    <property type="entry name" value="ARGININE-BINDING EXTRACELLULAR PROTEIN ARTP"/>
    <property type="match status" value="1"/>
</dbReference>
<dbReference type="SUPFAM" id="SSF53850">
    <property type="entry name" value="Periplasmic binding protein-like II"/>
    <property type="match status" value="1"/>
</dbReference>
<dbReference type="SMART" id="SM00062">
    <property type="entry name" value="PBPb"/>
    <property type="match status" value="1"/>
</dbReference>
<feature type="signal peptide" evidence="5">
    <location>
        <begin position="1"/>
        <end position="20"/>
    </location>
</feature>
<sequence>MKKTMLAAAALLALATPSYAQETVRIATEGAYAPWNFLNDSGEPAGFEIDLGNAICEKAGLTCEWILNDWDSIIPNLLAGNYDLIMAGMSITEERLATIDFTQNYFPPDPSKFVAAPGSEFDFAALSGARIGVQSGTIQAAYAEENLADGNTIVSFATADQNMADLMAGNVDTILADGAYLEPIVTAAGGAIEFVGEEILIGGGVGAGLRKDEAELKTKIDDAITALKADGTVDALIAQWFEGQGPFFSE</sequence>
<dbReference type="Proteomes" id="UP000033649">
    <property type="component" value="Unassembled WGS sequence"/>
</dbReference>
<keyword evidence="3 5" id="KW-0732">Signal</keyword>
<dbReference type="PATRIC" id="fig|429727.3.peg.2280"/>
<comment type="similarity">
    <text evidence="2 4">Belongs to the bacterial solute-binding protein 3 family.</text>
</comment>
<dbReference type="Pfam" id="PF00497">
    <property type="entry name" value="SBP_bac_3"/>
    <property type="match status" value="1"/>
</dbReference>
<dbReference type="AlphaFoldDB" id="A0A0F5FGJ7"/>
<dbReference type="Gene3D" id="3.40.190.10">
    <property type="entry name" value="Periplasmic binding protein-like II"/>
    <property type="match status" value="2"/>
</dbReference>
<dbReference type="PROSITE" id="PS01039">
    <property type="entry name" value="SBP_BACTERIAL_3"/>
    <property type="match status" value="1"/>
</dbReference>
<protein>
    <submittedName>
        <fullName evidence="7">Amino acid ABC transporter</fullName>
    </submittedName>
</protein>
<dbReference type="EMBL" id="JZEY01000061">
    <property type="protein sequence ID" value="KKB07322.1"/>
    <property type="molecule type" value="Genomic_DNA"/>
</dbReference>
<evidence type="ECO:0000256" key="3">
    <source>
        <dbReference type="ARBA" id="ARBA00022729"/>
    </source>
</evidence>
<dbReference type="RefSeq" id="WP_046105351.1">
    <property type="nucleotide sequence ID" value="NZ_JZEY01000061.1"/>
</dbReference>
<dbReference type="GO" id="GO:0030313">
    <property type="term" value="C:cell envelope"/>
    <property type="evidence" value="ECO:0007669"/>
    <property type="project" value="UniProtKB-SubCell"/>
</dbReference>
<evidence type="ECO:0000313" key="7">
    <source>
        <dbReference type="EMBL" id="KKB07322.1"/>
    </source>
</evidence>
<organism evidence="7 8">
    <name type="scientific">Devosia chinhatensis</name>
    <dbReference type="NCBI Taxonomy" id="429727"/>
    <lineage>
        <taxon>Bacteria</taxon>
        <taxon>Pseudomonadati</taxon>
        <taxon>Pseudomonadota</taxon>
        <taxon>Alphaproteobacteria</taxon>
        <taxon>Hyphomicrobiales</taxon>
        <taxon>Devosiaceae</taxon>
        <taxon>Devosia</taxon>
    </lineage>
</organism>
<gene>
    <name evidence="7" type="ORF">VE26_11055</name>
</gene>
<comment type="caution">
    <text evidence="7">The sequence shown here is derived from an EMBL/GenBank/DDBJ whole genome shotgun (WGS) entry which is preliminary data.</text>
</comment>
<name>A0A0F5FGJ7_9HYPH</name>
<evidence type="ECO:0000256" key="2">
    <source>
        <dbReference type="ARBA" id="ARBA00010333"/>
    </source>
</evidence>
<accession>A0A0F5FGJ7</accession>
<evidence type="ECO:0000256" key="1">
    <source>
        <dbReference type="ARBA" id="ARBA00004196"/>
    </source>
</evidence>
<proteinExistence type="inferred from homology"/>
<feature type="domain" description="Solute-binding protein family 3/N-terminal" evidence="6">
    <location>
        <begin position="23"/>
        <end position="244"/>
    </location>
</feature>